<protein>
    <submittedName>
        <fullName evidence="2">Uncharacterized protein</fullName>
    </submittedName>
</protein>
<reference evidence="2" key="1">
    <citation type="journal article" date="2020" name="Stud. Mycol.">
        <title>101 Dothideomycetes genomes: a test case for predicting lifestyles and emergence of pathogens.</title>
        <authorList>
            <person name="Haridas S."/>
            <person name="Albert R."/>
            <person name="Binder M."/>
            <person name="Bloem J."/>
            <person name="Labutti K."/>
            <person name="Salamov A."/>
            <person name="Andreopoulos B."/>
            <person name="Baker S."/>
            <person name="Barry K."/>
            <person name="Bills G."/>
            <person name="Bluhm B."/>
            <person name="Cannon C."/>
            <person name="Castanera R."/>
            <person name="Culley D."/>
            <person name="Daum C."/>
            <person name="Ezra D."/>
            <person name="Gonzalez J."/>
            <person name="Henrissat B."/>
            <person name="Kuo A."/>
            <person name="Liang C."/>
            <person name="Lipzen A."/>
            <person name="Lutzoni F."/>
            <person name="Magnuson J."/>
            <person name="Mondo S."/>
            <person name="Nolan M."/>
            <person name="Ohm R."/>
            <person name="Pangilinan J."/>
            <person name="Park H.-J."/>
            <person name="Ramirez L."/>
            <person name="Alfaro M."/>
            <person name="Sun H."/>
            <person name="Tritt A."/>
            <person name="Yoshinaga Y."/>
            <person name="Zwiers L.-H."/>
            <person name="Turgeon B."/>
            <person name="Goodwin S."/>
            <person name="Spatafora J."/>
            <person name="Crous P."/>
            <person name="Grigoriev I."/>
        </authorList>
    </citation>
    <scope>NUCLEOTIDE SEQUENCE</scope>
    <source>
        <strain evidence="2">CBS 161.51</strain>
    </source>
</reference>
<keyword evidence="3" id="KW-1185">Reference proteome</keyword>
<accession>A0A6A5T7D9</accession>
<organism evidence="2 3">
    <name type="scientific">Clathrospora elynae</name>
    <dbReference type="NCBI Taxonomy" id="706981"/>
    <lineage>
        <taxon>Eukaryota</taxon>
        <taxon>Fungi</taxon>
        <taxon>Dikarya</taxon>
        <taxon>Ascomycota</taxon>
        <taxon>Pezizomycotina</taxon>
        <taxon>Dothideomycetes</taxon>
        <taxon>Pleosporomycetidae</taxon>
        <taxon>Pleosporales</taxon>
        <taxon>Diademaceae</taxon>
        <taxon>Clathrospora</taxon>
    </lineage>
</organism>
<evidence type="ECO:0000256" key="1">
    <source>
        <dbReference type="SAM" id="MobiDB-lite"/>
    </source>
</evidence>
<feature type="region of interest" description="Disordered" evidence="1">
    <location>
        <begin position="41"/>
        <end position="66"/>
    </location>
</feature>
<dbReference type="Proteomes" id="UP000800038">
    <property type="component" value="Unassembled WGS sequence"/>
</dbReference>
<dbReference type="AlphaFoldDB" id="A0A6A5T7D9"/>
<name>A0A6A5T7D9_9PLEO</name>
<evidence type="ECO:0000313" key="2">
    <source>
        <dbReference type="EMBL" id="KAF1947609.1"/>
    </source>
</evidence>
<proteinExistence type="predicted"/>
<dbReference type="EMBL" id="ML975997">
    <property type="protein sequence ID" value="KAF1947609.1"/>
    <property type="molecule type" value="Genomic_DNA"/>
</dbReference>
<gene>
    <name evidence="2" type="ORF">EJ02DRAFT_461187</name>
</gene>
<sequence>MYSFNDILNATRKGGPNDVQKSAKRINASFTTAMKQIHPPQIQGAPGIAKPNKRTTRSTSTPTKPARQTSYVCAPCDSTGSYSSSCYLSCCFFCAYTPAPCYNFAQPMVTTSPRRSTALTPGVAGCRRALSPVHSPDGDIRLNYGTPTNTKAVISGRTFGNTHTLPTRFST</sequence>
<evidence type="ECO:0000313" key="3">
    <source>
        <dbReference type="Proteomes" id="UP000800038"/>
    </source>
</evidence>